<comment type="caution">
    <text evidence="5">The sequence shown here is derived from an EMBL/GenBank/DDBJ whole genome shotgun (WGS) entry which is preliminary data.</text>
</comment>
<dbReference type="PANTHER" id="PTHR13326:SF21">
    <property type="entry name" value="PSEUDOURIDYLATE SYNTHASE PUS7L"/>
    <property type="match status" value="1"/>
</dbReference>
<dbReference type="Pfam" id="PF01142">
    <property type="entry name" value="TruD"/>
    <property type="match status" value="1"/>
</dbReference>
<keyword evidence="2" id="KW-0413">Isomerase</keyword>
<dbReference type="PANTHER" id="PTHR13326">
    <property type="entry name" value="TRNA PSEUDOURIDINE SYNTHASE D"/>
    <property type="match status" value="1"/>
</dbReference>
<dbReference type="EMBL" id="CAJNIZ010009036">
    <property type="protein sequence ID" value="CAE7275250.1"/>
    <property type="molecule type" value="Genomic_DNA"/>
</dbReference>
<proteinExistence type="inferred from homology"/>
<protein>
    <submittedName>
        <fullName evidence="5">Pus7 protein</fullName>
    </submittedName>
</protein>
<feature type="region of interest" description="Disordered" evidence="3">
    <location>
        <begin position="32"/>
        <end position="103"/>
    </location>
</feature>
<dbReference type="OrthoDB" id="447290at2759"/>
<dbReference type="Pfam" id="PF07004">
    <property type="entry name" value="SHIPPO-rpt"/>
    <property type="match status" value="3"/>
</dbReference>
<reference evidence="5" key="1">
    <citation type="submission" date="2021-02" db="EMBL/GenBank/DDBJ databases">
        <authorList>
            <person name="Dougan E. K."/>
            <person name="Rhodes N."/>
            <person name="Thang M."/>
            <person name="Chan C."/>
        </authorList>
    </citation>
    <scope>NUCLEOTIDE SEQUENCE</scope>
</reference>
<dbReference type="Proteomes" id="UP000649617">
    <property type="component" value="Unassembled WGS sequence"/>
</dbReference>
<dbReference type="GO" id="GO:0001522">
    <property type="term" value="P:pseudouridine synthesis"/>
    <property type="evidence" value="ECO:0007669"/>
    <property type="project" value="InterPro"/>
</dbReference>
<evidence type="ECO:0000313" key="5">
    <source>
        <dbReference type="EMBL" id="CAE7275250.1"/>
    </source>
</evidence>
<dbReference type="GO" id="GO:0005634">
    <property type="term" value="C:nucleus"/>
    <property type="evidence" value="ECO:0007669"/>
    <property type="project" value="TreeGrafter"/>
</dbReference>
<dbReference type="InterPro" id="IPR042214">
    <property type="entry name" value="TruD_catalytic"/>
</dbReference>
<dbReference type="AlphaFoldDB" id="A0A812MV34"/>
<evidence type="ECO:0000313" key="6">
    <source>
        <dbReference type="Proteomes" id="UP000649617"/>
    </source>
</evidence>
<sequence length="660" mass="71143">MSMARPSYSGYEGGMFLTNMSQNKQAPKWSIAGRSAGMGSRPLTPGPGTYGHQTKSSRSRQPCYGFGSSVRDKGGLAATSPGPGAYGASESYGSKRPRSAGPVFGRAARGLGAGGNTPGPGSYVPDVSATRPQFPRHTCTPRRDGADWRRLCSATPGPGTYVNAGSGSESPISKSAPRWGFGTSNRGVRANGENPGPGQYDLRSFVANPFDKSVFRKNNLVPGKRGRAQQSARLAWSAVVYSQAAPRRRLASVLGVADAALRLGPALRLPGISVQLVRLPRGLPEGLEVSAELQAGILQDQEELMALGPLAPWFAAVRHDAKPGADGRNGASCFNAHRYTIVLRSLSQQQVAKGSYDQRLEEIRENGFANFFELSSFGLAEVRRYEIGAALWCGHWDRACQLILTSNRGSSTLAVASAAFANREYAQGLEKLPTDDSCKGLRALAMHLLLKRDPLEALRRALPAARWSDFLAAVGRICWNRAAAARLADLGKEPLAGDLVWDEKAGEPRELSRKDLRTGQWHLSDIVLPLPRPGVPLLRSGQRLTMEAELQALVPDQDAPSGCFPLDTSKILPQVRRVVSVPSDLCWDIVESSGAPVVDCDLSRLNPVPVTGRRGRVASGLALRLRCTLPRSENAEALLRELMAANPSEFRELRRQDHVF</sequence>
<dbReference type="InterPro" id="IPR001656">
    <property type="entry name" value="PsdUridine_synth_TruD"/>
</dbReference>
<name>A0A812MV34_SYMPI</name>
<dbReference type="SUPFAM" id="SSF55120">
    <property type="entry name" value="Pseudouridine synthase"/>
    <property type="match status" value="1"/>
</dbReference>
<dbReference type="PROSITE" id="PS50984">
    <property type="entry name" value="TRUD"/>
    <property type="match status" value="1"/>
</dbReference>
<evidence type="ECO:0000256" key="1">
    <source>
        <dbReference type="ARBA" id="ARBA00007953"/>
    </source>
</evidence>
<dbReference type="InterPro" id="IPR010736">
    <property type="entry name" value="SHIPPO-rpt"/>
</dbReference>
<dbReference type="InterPro" id="IPR011760">
    <property type="entry name" value="PsdUridine_synth_TruD_insert"/>
</dbReference>
<dbReference type="GO" id="GO:0003723">
    <property type="term" value="F:RNA binding"/>
    <property type="evidence" value="ECO:0007669"/>
    <property type="project" value="InterPro"/>
</dbReference>
<evidence type="ECO:0000256" key="2">
    <source>
        <dbReference type="ARBA" id="ARBA00023235"/>
    </source>
</evidence>
<feature type="compositionally biased region" description="Polar residues" evidence="3">
    <location>
        <begin position="51"/>
        <end position="60"/>
    </location>
</feature>
<dbReference type="InterPro" id="IPR020103">
    <property type="entry name" value="PsdUridine_synth_cat_dom_sf"/>
</dbReference>
<dbReference type="GO" id="GO:0009982">
    <property type="term" value="F:pseudouridine synthase activity"/>
    <property type="evidence" value="ECO:0007669"/>
    <property type="project" value="InterPro"/>
</dbReference>
<feature type="domain" description="TRUD" evidence="4">
    <location>
        <begin position="367"/>
        <end position="581"/>
    </location>
</feature>
<gene>
    <name evidence="5" type="primary">Pus7</name>
    <name evidence="5" type="ORF">SPIL2461_LOCUS6121</name>
</gene>
<comment type="similarity">
    <text evidence="1">Belongs to the pseudouridine synthase TruD family.</text>
</comment>
<accession>A0A812MV34</accession>
<keyword evidence="6" id="KW-1185">Reference proteome</keyword>
<organism evidence="5 6">
    <name type="scientific">Symbiodinium pilosum</name>
    <name type="common">Dinoflagellate</name>
    <dbReference type="NCBI Taxonomy" id="2952"/>
    <lineage>
        <taxon>Eukaryota</taxon>
        <taxon>Sar</taxon>
        <taxon>Alveolata</taxon>
        <taxon>Dinophyceae</taxon>
        <taxon>Suessiales</taxon>
        <taxon>Symbiodiniaceae</taxon>
        <taxon>Symbiodinium</taxon>
    </lineage>
</organism>
<evidence type="ECO:0000259" key="4">
    <source>
        <dbReference type="PROSITE" id="PS50984"/>
    </source>
</evidence>
<dbReference type="Gene3D" id="3.30.2350.20">
    <property type="entry name" value="TruD, catalytic domain"/>
    <property type="match status" value="1"/>
</dbReference>
<evidence type="ECO:0000256" key="3">
    <source>
        <dbReference type="SAM" id="MobiDB-lite"/>
    </source>
</evidence>